<keyword evidence="10" id="KW-1185">Reference proteome</keyword>
<evidence type="ECO:0000259" key="8">
    <source>
        <dbReference type="PROSITE" id="PS50222"/>
    </source>
</evidence>
<dbReference type="Gene3D" id="1.10.238.10">
    <property type="entry name" value="EF-hand"/>
    <property type="match status" value="1"/>
</dbReference>
<dbReference type="PANTHER" id="PTHR23055">
    <property type="entry name" value="CALCIUM BINDING PROTEINS"/>
    <property type="match status" value="1"/>
</dbReference>
<feature type="domain" description="EF-hand" evidence="8">
    <location>
        <begin position="96"/>
        <end position="131"/>
    </location>
</feature>
<protein>
    <recommendedName>
        <fullName evidence="7">Neuronal calcium sensor 1</fullName>
    </recommendedName>
</protein>
<dbReference type="InterPro" id="IPR018247">
    <property type="entry name" value="EF_Hand_1_Ca_BS"/>
</dbReference>
<keyword evidence="2" id="KW-0519">Myristate</keyword>
<keyword evidence="3" id="KW-0479">Metal-binding</keyword>
<keyword evidence="5" id="KW-0106">Calcium</keyword>
<reference evidence="9 10" key="1">
    <citation type="submission" date="2021-04" db="EMBL/GenBank/DDBJ databases">
        <authorList>
            <person name="Bliznina A."/>
        </authorList>
    </citation>
    <scope>NUCLEOTIDE SEQUENCE [LARGE SCALE GENOMIC DNA]</scope>
</reference>
<accession>A0ABN7S2L2</accession>
<dbReference type="InterPro" id="IPR002048">
    <property type="entry name" value="EF_hand_dom"/>
</dbReference>
<evidence type="ECO:0000256" key="3">
    <source>
        <dbReference type="ARBA" id="ARBA00022723"/>
    </source>
</evidence>
<dbReference type="Pfam" id="PF13499">
    <property type="entry name" value="EF-hand_7"/>
    <property type="match status" value="2"/>
</dbReference>
<dbReference type="InterPro" id="IPR028846">
    <property type="entry name" value="Recoverin"/>
</dbReference>
<proteinExistence type="inferred from homology"/>
<dbReference type="PRINTS" id="PR00450">
    <property type="entry name" value="RECOVERIN"/>
</dbReference>
<evidence type="ECO:0000256" key="4">
    <source>
        <dbReference type="ARBA" id="ARBA00022737"/>
    </source>
</evidence>
<evidence type="ECO:0000313" key="9">
    <source>
        <dbReference type="EMBL" id="CAG5087970.1"/>
    </source>
</evidence>
<organism evidence="9 10">
    <name type="scientific">Oikopleura dioica</name>
    <name type="common">Tunicate</name>
    <dbReference type="NCBI Taxonomy" id="34765"/>
    <lineage>
        <taxon>Eukaryota</taxon>
        <taxon>Metazoa</taxon>
        <taxon>Chordata</taxon>
        <taxon>Tunicata</taxon>
        <taxon>Appendicularia</taxon>
        <taxon>Copelata</taxon>
        <taxon>Oikopleuridae</taxon>
        <taxon>Oikopleura</taxon>
    </lineage>
</organism>
<name>A0ABN7S2L2_OIKDI</name>
<dbReference type="PROSITE" id="PS50222">
    <property type="entry name" value="EF_HAND_2"/>
    <property type="match status" value="3"/>
</dbReference>
<evidence type="ECO:0000313" key="10">
    <source>
        <dbReference type="Proteomes" id="UP001158576"/>
    </source>
</evidence>
<sequence>MGAKQAKLTKKELADLSDKTKFSPKEIKHWHHGFMKDCPTGKLSKGEFSKIYNQFFPKGDPTAFSQFVFNVFDDNGDGSIEFEEFLQALSVTSRGKLEEKLEWAFRLYDLDNDGTITRKEMTAIVEAIFSMVGENEKKENCTPKERVDKIFDKMDKDGNGSLSKEEFMEVAKTDKSIVQALSLYDGIV</sequence>
<dbReference type="SMART" id="SM00054">
    <property type="entry name" value="EFh"/>
    <property type="match status" value="3"/>
</dbReference>
<keyword evidence="4" id="KW-0677">Repeat</keyword>
<evidence type="ECO:0000256" key="2">
    <source>
        <dbReference type="ARBA" id="ARBA00022707"/>
    </source>
</evidence>
<dbReference type="PROSITE" id="PS00018">
    <property type="entry name" value="EF_HAND_1"/>
    <property type="match status" value="3"/>
</dbReference>
<feature type="domain" description="EF-hand" evidence="8">
    <location>
        <begin position="60"/>
        <end position="95"/>
    </location>
</feature>
<keyword evidence="6" id="KW-0449">Lipoprotein</keyword>
<dbReference type="PANTHER" id="PTHR23055:SF198">
    <property type="entry name" value="NEURONAL CALCIUM SENSOR 1"/>
    <property type="match status" value="1"/>
</dbReference>
<dbReference type="EMBL" id="OU015568">
    <property type="protein sequence ID" value="CAG5087970.1"/>
    <property type="molecule type" value="Genomic_DNA"/>
</dbReference>
<evidence type="ECO:0000256" key="6">
    <source>
        <dbReference type="ARBA" id="ARBA00023288"/>
    </source>
</evidence>
<feature type="domain" description="EF-hand" evidence="8">
    <location>
        <begin position="142"/>
        <end position="177"/>
    </location>
</feature>
<evidence type="ECO:0000256" key="1">
    <source>
        <dbReference type="ARBA" id="ARBA00006049"/>
    </source>
</evidence>
<dbReference type="Proteomes" id="UP001158576">
    <property type="component" value="Chromosome PAR"/>
</dbReference>
<comment type="similarity">
    <text evidence="1">Belongs to the recoverin family.</text>
</comment>
<dbReference type="SUPFAM" id="SSF47473">
    <property type="entry name" value="EF-hand"/>
    <property type="match status" value="1"/>
</dbReference>
<evidence type="ECO:0000256" key="5">
    <source>
        <dbReference type="ARBA" id="ARBA00022837"/>
    </source>
</evidence>
<gene>
    <name evidence="9" type="ORF">OKIOD_LOCUS3242</name>
</gene>
<dbReference type="InterPro" id="IPR011992">
    <property type="entry name" value="EF-hand-dom_pair"/>
</dbReference>
<dbReference type="CDD" id="cd00051">
    <property type="entry name" value="EFh"/>
    <property type="match status" value="2"/>
</dbReference>
<evidence type="ECO:0000256" key="7">
    <source>
        <dbReference type="ARBA" id="ARBA00039972"/>
    </source>
</evidence>